<sequence length="781" mass="84827">MRVDLQALNDLRSRPLCDTGVSAWLDSAAPKPGPGDVMAEPPGPVDAGQSATYRSSRNLHDRARCVLQFPRAARHFVPRKGMDGAESSAAQGAPLGGFVQEMIKGANVALADLSDSVGSVIVSLGWASPTGEGDADVSVLLLDSSGKVRSDSDFYFYNHSVAADGSVQVLGKTPTADGSEDRISFDLTAVPAEIDRIVVAASRYDRARFGELEDVRITLADAVGESLLRFAVDDADSVTAVIFGELYRRGEEWKFRAVGQGYETGLAGLATDFGVDIEDDAATDAEAALDAAEGDERADATALAPAEELARQATLEAIPAPRRPEGEAVEPKKPTARPRTAKKKVTLPKTAKKTLAENDSWKQARLFPVSVLKSDRDREMRATSVLLAVMAQVPEFSRRLTAGFGAPAGRMETFTEVSLPHGDSPRRPDGVIRVERAGKLWTALVETKTNGNALKADQVQAYMDIAARRGYEAVITLTNDVALEGSPLVDVKIDKRRKHKVALWHLSWAEVAYQAQMLIRHEGVSNAAHAWLLQELLHYLQHENSGCHGFQNMGPAWVPVRNGIDDETLCQGDARALEVVESWERLIRQVCLRLGGELGQKVLPVQRAKRGTDPRERRNRLADQLCLDGRLQAELRIDGTPGVLAVSADLRTGKLRTSIEIPTPEQGYPLSWAKRLVRRLAEAPADLHIETLVDTETGGPRGTLERLRPEPADLLPKDNGTKITGFRLSLLKSMGSGRGNAESGFIRSVDDAVHRFYTTVVVHLDTPTTRRAPAKERTTTG</sequence>
<evidence type="ECO:0000256" key="2">
    <source>
        <dbReference type="SAM" id="MobiDB-lite"/>
    </source>
</evidence>
<dbReference type="PANTHER" id="PTHR32097:SF4">
    <property type="entry name" value="GENERAL STRESS PROTEIN 16U"/>
    <property type="match status" value="1"/>
</dbReference>
<feature type="compositionally biased region" description="Basic and acidic residues" evidence="2">
    <location>
        <begin position="703"/>
        <end position="719"/>
    </location>
</feature>
<dbReference type="InterPro" id="IPR003325">
    <property type="entry name" value="TerD"/>
</dbReference>
<evidence type="ECO:0000256" key="1">
    <source>
        <dbReference type="ARBA" id="ARBA00008775"/>
    </source>
</evidence>
<dbReference type="Gene3D" id="2.60.60.30">
    <property type="entry name" value="sav2460 like domains"/>
    <property type="match status" value="1"/>
</dbReference>
<dbReference type="CDD" id="cd06974">
    <property type="entry name" value="TerD_like"/>
    <property type="match status" value="1"/>
</dbReference>
<feature type="compositionally biased region" description="Basic residues" evidence="2">
    <location>
        <begin position="334"/>
        <end position="351"/>
    </location>
</feature>
<organism evidence="4 5">
    <name type="scientific">Streptomyces glaucescens</name>
    <dbReference type="NCBI Taxonomy" id="1907"/>
    <lineage>
        <taxon>Bacteria</taxon>
        <taxon>Bacillati</taxon>
        <taxon>Actinomycetota</taxon>
        <taxon>Actinomycetes</taxon>
        <taxon>Kitasatosporales</taxon>
        <taxon>Streptomycetaceae</taxon>
        <taxon>Streptomyces</taxon>
    </lineage>
</organism>
<feature type="domain" description="TerD" evidence="3">
    <location>
        <begin position="101"/>
        <end position="273"/>
    </location>
</feature>
<dbReference type="KEGG" id="sgu:SGLAU_32995"/>
<comment type="similarity">
    <text evidence="1">Belongs to the CAPAB/TerDEXZ family.</text>
</comment>
<feature type="region of interest" description="Disordered" evidence="2">
    <location>
        <begin position="696"/>
        <end position="719"/>
    </location>
</feature>
<reference evidence="5" key="1">
    <citation type="journal article" date="2015" name="J. Biotechnol.">
        <title>Complete genome sequence of the actinobacterium Streptomyces glaucescens GLA.O (DSM 40922) consisting of a linear chromosome and one linear plasmid.</title>
        <authorList>
            <person name="Ortseifen V."/>
            <person name="Winkler A."/>
            <person name="Albersmeier A."/>
            <person name="Wendler S."/>
            <person name="Puhler A."/>
            <person name="Kalinowski J."/>
            <person name="Ruckert C."/>
        </authorList>
    </citation>
    <scope>NUCLEOTIDE SEQUENCE [LARGE SCALE GENOMIC DNA]</scope>
    <source>
        <strain evidence="5">DSM 40922 / GLA O</strain>
        <plasmid evidence="5">pSglau1</plasmid>
    </source>
</reference>
<feature type="region of interest" description="Disordered" evidence="2">
    <location>
        <begin position="319"/>
        <end position="351"/>
    </location>
</feature>
<dbReference type="EMBL" id="CP009439">
    <property type="protein sequence ID" value="AIS02529.1"/>
    <property type="molecule type" value="Genomic_DNA"/>
</dbReference>
<dbReference type="Pfam" id="PF02342">
    <property type="entry name" value="TerD"/>
    <property type="match status" value="1"/>
</dbReference>
<evidence type="ECO:0000313" key="5">
    <source>
        <dbReference type="Proteomes" id="UP000029482"/>
    </source>
</evidence>
<gene>
    <name evidence="4" type="ORF">SGLAU_32995</name>
</gene>
<dbReference type="HOGENOM" id="CLU_399489_0_0_11"/>
<feature type="compositionally biased region" description="Basic and acidic residues" evidence="2">
    <location>
        <begin position="322"/>
        <end position="333"/>
    </location>
</feature>
<protein>
    <recommendedName>
        <fullName evidence="3">TerD domain-containing protein</fullName>
    </recommendedName>
</protein>
<dbReference type="eggNOG" id="COG2310">
    <property type="taxonomic scope" value="Bacteria"/>
</dbReference>
<evidence type="ECO:0000259" key="3">
    <source>
        <dbReference type="Pfam" id="PF02342"/>
    </source>
</evidence>
<keyword evidence="5" id="KW-1185">Reference proteome</keyword>
<proteinExistence type="inferred from homology"/>
<evidence type="ECO:0000313" key="4">
    <source>
        <dbReference type="EMBL" id="AIS02529.1"/>
    </source>
</evidence>
<keyword evidence="4" id="KW-0614">Plasmid</keyword>
<dbReference type="InterPro" id="IPR051324">
    <property type="entry name" value="Stress/Tellurium_Resist"/>
</dbReference>
<accession>A0A089XGW4</accession>
<dbReference type="AlphaFoldDB" id="A0A089XGW4"/>
<dbReference type="Proteomes" id="UP000029482">
    <property type="component" value="Plasmid pSglau1"/>
</dbReference>
<geneLocation type="plasmid" evidence="4 5">
    <name>pSglau1</name>
</geneLocation>
<name>A0A089XGW4_STRGA</name>
<dbReference type="PANTHER" id="PTHR32097">
    <property type="entry name" value="CAMP-BINDING PROTEIN 1-RELATED"/>
    <property type="match status" value="1"/>
</dbReference>